<keyword evidence="3" id="KW-1185">Reference proteome</keyword>
<dbReference type="PANTHER" id="PTHR14390:SF2">
    <property type="entry name" value="G PATCH DOMAIN-CONTAINING PROTEIN 3"/>
    <property type="match status" value="1"/>
</dbReference>
<dbReference type="OrthoDB" id="5842926at2759"/>
<gene>
    <name evidence="2" type="ORF">OXX778_LOCUS21524</name>
</gene>
<dbReference type="GO" id="GO:0032480">
    <property type="term" value="P:negative regulation of type I interferon production"/>
    <property type="evidence" value="ECO:0007669"/>
    <property type="project" value="InterPro"/>
</dbReference>
<dbReference type="InterPro" id="IPR040341">
    <property type="entry name" value="GPATCH3"/>
</dbReference>
<feature type="domain" description="G-patch" evidence="1">
    <location>
        <begin position="244"/>
        <end position="294"/>
    </location>
</feature>
<dbReference type="GO" id="GO:0045893">
    <property type="term" value="P:positive regulation of DNA-templated transcription"/>
    <property type="evidence" value="ECO:0007669"/>
    <property type="project" value="TreeGrafter"/>
</dbReference>
<dbReference type="SMART" id="SM00443">
    <property type="entry name" value="G_patch"/>
    <property type="match status" value="1"/>
</dbReference>
<organism evidence="2 3">
    <name type="scientific">Brachionus calyciflorus</name>
    <dbReference type="NCBI Taxonomy" id="104777"/>
    <lineage>
        <taxon>Eukaryota</taxon>
        <taxon>Metazoa</taxon>
        <taxon>Spiralia</taxon>
        <taxon>Gnathifera</taxon>
        <taxon>Rotifera</taxon>
        <taxon>Eurotatoria</taxon>
        <taxon>Monogononta</taxon>
        <taxon>Pseudotrocha</taxon>
        <taxon>Ploima</taxon>
        <taxon>Brachionidae</taxon>
        <taxon>Brachionus</taxon>
    </lineage>
</organism>
<proteinExistence type="predicted"/>
<name>A0A814PPM2_9BILA</name>
<evidence type="ECO:0000313" key="2">
    <source>
        <dbReference type="EMBL" id="CAF1108849.1"/>
    </source>
</evidence>
<accession>A0A814PPM2</accession>
<protein>
    <recommendedName>
        <fullName evidence="1">G-patch domain-containing protein</fullName>
    </recommendedName>
</protein>
<dbReference type="Proteomes" id="UP000663879">
    <property type="component" value="Unassembled WGS sequence"/>
</dbReference>
<dbReference type="AlphaFoldDB" id="A0A814PPM2"/>
<dbReference type="PROSITE" id="PS50174">
    <property type="entry name" value="G_PATCH"/>
    <property type="match status" value="1"/>
</dbReference>
<sequence length="338" mass="40132">MYNSKEWIDHCGKVHKSNLRCRILKIKKFENKNLDELIEFKNIPNWMAQGNVGTPTKTFIKYINECKMPTSLIHKLGINLKHFKSCAKKCYTNVEYDYTKKYGVDEEEKASEDELEDWERHESLHDDVTKQDRTSPYLFEDEIELKWEKGGSGLVFYTDENFWKDYENKDFDAETADDWDLDMRVYYEGDGDKDAVDLIEMRKQDMLRNGVKRDLIDDFKNSKQLNSFKKFKKQEKNDKKYLEINSFARRQMEKFGWKEGQSIGLPVRSGLREPLDASDGKNPLDKSGFGYHGEKIDKNYLIQLKKERDLRLRRESDFFIGSKYDTNLNKPDSLLTRF</sequence>
<evidence type="ECO:0000313" key="3">
    <source>
        <dbReference type="Proteomes" id="UP000663879"/>
    </source>
</evidence>
<evidence type="ECO:0000259" key="1">
    <source>
        <dbReference type="PROSITE" id="PS50174"/>
    </source>
</evidence>
<dbReference type="PANTHER" id="PTHR14390">
    <property type="entry name" value="G PATCH DOMAIN CONTAINING PROTEIN 3"/>
    <property type="match status" value="1"/>
</dbReference>
<dbReference type="EMBL" id="CAJNOC010008036">
    <property type="protein sequence ID" value="CAF1108849.1"/>
    <property type="molecule type" value="Genomic_DNA"/>
</dbReference>
<dbReference type="GO" id="GO:0039536">
    <property type="term" value="P:negative regulation of RIG-I signaling pathway"/>
    <property type="evidence" value="ECO:0007669"/>
    <property type="project" value="InterPro"/>
</dbReference>
<reference evidence="2" key="1">
    <citation type="submission" date="2021-02" db="EMBL/GenBank/DDBJ databases">
        <authorList>
            <person name="Nowell W R."/>
        </authorList>
    </citation>
    <scope>NUCLEOTIDE SEQUENCE</scope>
    <source>
        <strain evidence="2">Ploen Becks lab</strain>
    </source>
</reference>
<dbReference type="GO" id="GO:0003676">
    <property type="term" value="F:nucleic acid binding"/>
    <property type="evidence" value="ECO:0007669"/>
    <property type="project" value="InterPro"/>
</dbReference>
<comment type="caution">
    <text evidence="2">The sequence shown here is derived from an EMBL/GenBank/DDBJ whole genome shotgun (WGS) entry which is preliminary data.</text>
</comment>
<dbReference type="InterPro" id="IPR000467">
    <property type="entry name" value="G_patch_dom"/>
</dbReference>